<feature type="region of interest" description="Disordered" evidence="1">
    <location>
        <begin position="93"/>
        <end position="113"/>
    </location>
</feature>
<accession>A0A2I0AE34</accession>
<dbReference type="SUPFAM" id="SSF48452">
    <property type="entry name" value="TPR-like"/>
    <property type="match status" value="1"/>
</dbReference>
<gene>
    <name evidence="2" type="ORF">AXF42_Ash011290</name>
</gene>
<evidence type="ECO:0000256" key="1">
    <source>
        <dbReference type="SAM" id="MobiDB-lite"/>
    </source>
</evidence>
<dbReference type="AlphaFoldDB" id="A0A2I0AE34"/>
<protein>
    <submittedName>
        <fullName evidence="2">Uncharacterized protein</fullName>
    </submittedName>
</protein>
<evidence type="ECO:0000313" key="3">
    <source>
        <dbReference type="Proteomes" id="UP000236161"/>
    </source>
</evidence>
<dbReference type="Gene3D" id="1.25.40.10">
    <property type="entry name" value="Tetratricopeptide repeat domain"/>
    <property type="match status" value="1"/>
</dbReference>
<feature type="compositionally biased region" description="Basic and acidic residues" evidence="1">
    <location>
        <begin position="94"/>
        <end position="113"/>
    </location>
</feature>
<dbReference type="Pfam" id="PF13174">
    <property type="entry name" value="TPR_6"/>
    <property type="match status" value="1"/>
</dbReference>
<dbReference type="Proteomes" id="UP000236161">
    <property type="component" value="Unassembled WGS sequence"/>
</dbReference>
<organism evidence="2 3">
    <name type="scientific">Apostasia shenzhenica</name>
    <dbReference type="NCBI Taxonomy" id="1088818"/>
    <lineage>
        <taxon>Eukaryota</taxon>
        <taxon>Viridiplantae</taxon>
        <taxon>Streptophyta</taxon>
        <taxon>Embryophyta</taxon>
        <taxon>Tracheophyta</taxon>
        <taxon>Spermatophyta</taxon>
        <taxon>Magnoliopsida</taxon>
        <taxon>Liliopsida</taxon>
        <taxon>Asparagales</taxon>
        <taxon>Orchidaceae</taxon>
        <taxon>Apostasioideae</taxon>
        <taxon>Apostasia</taxon>
    </lineage>
</organism>
<keyword evidence="3" id="KW-1185">Reference proteome</keyword>
<evidence type="ECO:0000313" key="2">
    <source>
        <dbReference type="EMBL" id="PKA53811.1"/>
    </source>
</evidence>
<dbReference type="OrthoDB" id="2012659at2759"/>
<dbReference type="InterPro" id="IPR019734">
    <property type="entry name" value="TPR_rpt"/>
</dbReference>
<name>A0A2I0AE34_9ASPA</name>
<sequence>MATLPFSVVHNPLPFPIKTLTTNRIHSRTPIPRPIFCSQKISLSSSLNPKILVSHCQGPRYWTAFKEGAAVLILGSLFFLGRFSGRLAPALADPPRETMQEKAETQKVEEENEEDLHAKLLERDPTDVEALKLALYAKIKKGKRAEAVSYLERLISLEPDEIEWRLLQALSYELMGNLGMAKKLFKEILKERPLLLRALHGLALAMYKNKEGPAAFDMLNKALALAHREKRVTEERSIKILIAQMHVVKLTAGCSLLQGIIYSLLDKKKEADEQFEIYQSLIPDEFPHRGFIDDVVLTAKTVSPKELKKDIQ</sequence>
<reference evidence="2 3" key="1">
    <citation type="journal article" date="2017" name="Nature">
        <title>The Apostasia genome and the evolution of orchids.</title>
        <authorList>
            <person name="Zhang G.Q."/>
            <person name="Liu K.W."/>
            <person name="Li Z."/>
            <person name="Lohaus R."/>
            <person name="Hsiao Y.Y."/>
            <person name="Niu S.C."/>
            <person name="Wang J.Y."/>
            <person name="Lin Y.C."/>
            <person name="Xu Q."/>
            <person name="Chen L.J."/>
            <person name="Yoshida K."/>
            <person name="Fujiwara S."/>
            <person name="Wang Z.W."/>
            <person name="Zhang Y.Q."/>
            <person name="Mitsuda N."/>
            <person name="Wang M."/>
            <person name="Liu G.H."/>
            <person name="Pecoraro L."/>
            <person name="Huang H.X."/>
            <person name="Xiao X.J."/>
            <person name="Lin M."/>
            <person name="Wu X.Y."/>
            <person name="Wu W.L."/>
            <person name="Chen Y.Y."/>
            <person name="Chang S.B."/>
            <person name="Sakamoto S."/>
            <person name="Ohme-Takagi M."/>
            <person name="Yagi M."/>
            <person name="Zeng S.J."/>
            <person name="Shen C.Y."/>
            <person name="Yeh C.M."/>
            <person name="Luo Y.B."/>
            <person name="Tsai W.C."/>
            <person name="Van de Peer Y."/>
            <person name="Liu Z.J."/>
        </authorList>
    </citation>
    <scope>NUCLEOTIDE SEQUENCE [LARGE SCALE GENOMIC DNA]</scope>
    <source>
        <strain evidence="3">cv. Shenzhen</strain>
        <tissue evidence="2">Stem</tissue>
    </source>
</reference>
<proteinExistence type="predicted"/>
<dbReference type="EMBL" id="KZ451988">
    <property type="protein sequence ID" value="PKA53811.1"/>
    <property type="molecule type" value="Genomic_DNA"/>
</dbReference>
<dbReference type="InterPro" id="IPR011990">
    <property type="entry name" value="TPR-like_helical_dom_sf"/>
</dbReference>
<dbReference type="STRING" id="1088818.A0A2I0AE34"/>